<keyword evidence="9 14" id="KW-0808">Transferase</keyword>
<dbReference type="SUPFAM" id="SSF75217">
    <property type="entry name" value="alpha/beta knot"/>
    <property type="match status" value="1"/>
</dbReference>
<evidence type="ECO:0000256" key="4">
    <source>
        <dbReference type="ARBA" id="ARBA00011738"/>
    </source>
</evidence>
<evidence type="ECO:0000256" key="14">
    <source>
        <dbReference type="HAMAP-Rule" id="MF_00077"/>
    </source>
</evidence>
<evidence type="ECO:0000256" key="8">
    <source>
        <dbReference type="ARBA" id="ARBA00022603"/>
    </source>
</evidence>
<evidence type="ECO:0000259" key="15">
    <source>
        <dbReference type="PROSITE" id="PS51831"/>
    </source>
</evidence>
<protein>
    <recommendedName>
        <fullName evidence="6 14">tRNA (cytidine(56)-2'-O)-methyltransferase</fullName>
        <ecNumber evidence="5 14">2.1.1.206</ecNumber>
    </recommendedName>
    <alternativeName>
        <fullName evidence="12 14">tRNA ribose 2'-O-methyltransferase aTrm56</fullName>
    </alternativeName>
</protein>
<name>A0A1J5T311_9ARCH</name>
<feature type="domain" description="HD" evidence="15">
    <location>
        <begin position="189"/>
        <end position="296"/>
    </location>
</feature>
<accession>A0A1J5T311</accession>
<evidence type="ECO:0000256" key="12">
    <source>
        <dbReference type="ARBA" id="ARBA00029826"/>
    </source>
</evidence>
<dbReference type="EC" id="2.1.1.206" evidence="5 14"/>
<dbReference type="Proteomes" id="UP000183815">
    <property type="component" value="Unassembled WGS sequence"/>
</dbReference>
<comment type="similarity">
    <text evidence="3 14">Belongs to the aTrm56 family.</text>
</comment>
<evidence type="ECO:0000256" key="11">
    <source>
        <dbReference type="ARBA" id="ARBA00022694"/>
    </source>
</evidence>
<evidence type="ECO:0000256" key="13">
    <source>
        <dbReference type="ARBA" id="ARBA00047792"/>
    </source>
</evidence>
<feature type="binding site" evidence="14">
    <location>
        <begin position="125"/>
        <end position="132"/>
    </location>
    <ligand>
        <name>S-adenosyl-L-methionine</name>
        <dbReference type="ChEBI" id="CHEBI:59789"/>
    </ligand>
</feature>
<reference evidence="16 17" key="1">
    <citation type="submission" date="2016-08" db="EMBL/GenBank/DDBJ databases">
        <title>New Insights into Marine Group III Euryarchaeota, from dark to light.</title>
        <authorList>
            <person name="Haro-Moreno J.M."/>
            <person name="Rodriguez-Valera F."/>
            <person name="Lopez-Garcia P."/>
            <person name="Moreira D."/>
            <person name="Martin-Cuadrado A.B."/>
        </authorList>
    </citation>
    <scope>NUCLEOTIDE SEQUENCE [LARGE SCALE GENOMIC DNA]</scope>
    <source>
        <strain evidence="16">CG-Bathy1</strain>
    </source>
</reference>
<dbReference type="InterPro" id="IPR002845">
    <property type="entry name" value="tRNA_mtfrase_aTrm56"/>
</dbReference>
<dbReference type="SUPFAM" id="SSF109604">
    <property type="entry name" value="HD-domain/PDEase-like"/>
    <property type="match status" value="1"/>
</dbReference>
<evidence type="ECO:0000256" key="7">
    <source>
        <dbReference type="ARBA" id="ARBA00022490"/>
    </source>
</evidence>
<evidence type="ECO:0000256" key="9">
    <source>
        <dbReference type="ARBA" id="ARBA00022679"/>
    </source>
</evidence>
<dbReference type="AlphaFoldDB" id="A0A1J5T311"/>
<feature type="binding site" evidence="14">
    <location>
        <begin position="107"/>
        <end position="111"/>
    </location>
    <ligand>
        <name>S-adenosyl-L-methionine</name>
        <dbReference type="ChEBI" id="CHEBI:59789"/>
    </ligand>
</feature>
<dbReference type="PROSITE" id="PS51831">
    <property type="entry name" value="HD"/>
    <property type="match status" value="1"/>
</dbReference>
<dbReference type="InterPro" id="IPR029026">
    <property type="entry name" value="tRNA_m1G_MTases_N"/>
</dbReference>
<comment type="subcellular location">
    <subcellularLocation>
        <location evidence="2 14">Cytoplasm</location>
    </subcellularLocation>
</comment>
<dbReference type="PANTHER" id="PTHR42197">
    <property type="entry name" value="TRNA (CYTIDINE(56)-2'-O)-METHYLTRANSFERASE"/>
    <property type="match status" value="1"/>
</dbReference>
<dbReference type="NCBIfam" id="TIGR00277">
    <property type="entry name" value="HDIG"/>
    <property type="match status" value="1"/>
</dbReference>
<comment type="subunit">
    <text evidence="4 14">Homodimer.</text>
</comment>
<evidence type="ECO:0000313" key="17">
    <source>
        <dbReference type="Proteomes" id="UP000183815"/>
    </source>
</evidence>
<keyword evidence="7 14" id="KW-0963">Cytoplasm</keyword>
<sequence>MSKIHVLRIGHRPKRDKRITTHVCLTARAFGADGLTLSPPDSRITETIEKVTEKFGGSFEFEDTRQPKQFIDNWEGKVVHLTMFGMPFVETFPLIKKIKEPILVVVGAEKVPAWTFEKADYNLSVGNQPHSEVAALAVFLQNMNENWEGGTKDGKVAVVPSLYYRHLAKTPTESQALTLHAKAKTQKKIVEHCKAVAKLSRKVAIKMGANSDIAYIGGLLHDIGKAKTKGIEHAHVGGSIAREESIHPGIVHIIESHVGAGITKSEAKRLGFPEGVYMPKTKEAKIVAACDNLFNGTKRQTISKRNEWLQTKKLTDAASRIKRLHKYISKEIGKDLDQF</sequence>
<feature type="binding site" evidence="14">
    <location>
        <position position="81"/>
    </location>
    <ligand>
        <name>S-adenosyl-L-methionine</name>
        <dbReference type="ChEBI" id="CHEBI:59789"/>
    </ligand>
</feature>
<dbReference type="GO" id="GO:0106059">
    <property type="term" value="F:tRNA (cytidine(56)-2'-O)-methyltransferase activity"/>
    <property type="evidence" value="ECO:0007669"/>
    <property type="project" value="UniProtKB-EC"/>
</dbReference>
<keyword evidence="10 14" id="KW-0949">S-adenosyl-L-methionine</keyword>
<dbReference type="GO" id="GO:0005737">
    <property type="term" value="C:cytoplasm"/>
    <property type="evidence" value="ECO:0007669"/>
    <property type="project" value="UniProtKB-SubCell"/>
</dbReference>
<comment type="function">
    <text evidence="1 14">Specifically catalyzes the AdoMet-dependent 2'-O-ribose methylation of cytidine at position 56 in tRNAs.</text>
</comment>
<dbReference type="GO" id="GO:0002128">
    <property type="term" value="P:tRNA nucleoside ribose methylation"/>
    <property type="evidence" value="ECO:0007669"/>
    <property type="project" value="UniProtKB-UniRule"/>
</dbReference>
<evidence type="ECO:0000256" key="5">
    <source>
        <dbReference type="ARBA" id="ARBA00012624"/>
    </source>
</evidence>
<keyword evidence="8 14" id="KW-0489">Methyltransferase</keyword>
<dbReference type="HAMAP" id="MF_00077">
    <property type="entry name" value="tRNA_methyltr_aTrm56"/>
    <property type="match status" value="1"/>
</dbReference>
<dbReference type="InterPro" id="IPR029028">
    <property type="entry name" value="Alpha/beta_knot_MTases"/>
</dbReference>
<evidence type="ECO:0000256" key="10">
    <source>
        <dbReference type="ARBA" id="ARBA00022691"/>
    </source>
</evidence>
<dbReference type="Gene3D" id="3.40.1280.10">
    <property type="match status" value="1"/>
</dbReference>
<comment type="catalytic activity">
    <reaction evidence="13 14">
        <text>cytidine(56) in tRNA + S-adenosyl-L-methionine = 2'-O-methylcytidine(56) in tRNA + S-adenosyl-L-homocysteine + H(+)</text>
        <dbReference type="Rhea" id="RHEA:42968"/>
        <dbReference type="Rhea" id="RHEA-COMP:10308"/>
        <dbReference type="Rhea" id="RHEA-COMP:10309"/>
        <dbReference type="ChEBI" id="CHEBI:15378"/>
        <dbReference type="ChEBI" id="CHEBI:57856"/>
        <dbReference type="ChEBI" id="CHEBI:59789"/>
        <dbReference type="ChEBI" id="CHEBI:74495"/>
        <dbReference type="ChEBI" id="CHEBI:82748"/>
        <dbReference type="EC" id="2.1.1.206"/>
    </reaction>
</comment>
<dbReference type="InterPro" id="IPR006674">
    <property type="entry name" value="HD_domain"/>
</dbReference>
<dbReference type="Pfam" id="PF01966">
    <property type="entry name" value="HD"/>
    <property type="match status" value="1"/>
</dbReference>
<dbReference type="InterPro" id="IPR006675">
    <property type="entry name" value="HDIG_dom"/>
</dbReference>
<evidence type="ECO:0000313" key="16">
    <source>
        <dbReference type="EMBL" id="OIR15191.1"/>
    </source>
</evidence>
<dbReference type="Gene3D" id="1.10.3210.10">
    <property type="entry name" value="Hypothetical protein af1432"/>
    <property type="match status" value="1"/>
</dbReference>
<gene>
    <name evidence="16" type="ORF">BEU04_02395</name>
</gene>
<evidence type="ECO:0000256" key="3">
    <source>
        <dbReference type="ARBA" id="ARBA00010324"/>
    </source>
</evidence>
<evidence type="ECO:0000256" key="1">
    <source>
        <dbReference type="ARBA" id="ARBA00003959"/>
    </source>
</evidence>
<dbReference type="EMBL" id="MIYU01000017">
    <property type="protein sequence ID" value="OIR15191.1"/>
    <property type="molecule type" value="Genomic_DNA"/>
</dbReference>
<dbReference type="PANTHER" id="PTHR42197:SF1">
    <property type="entry name" value="TRNA (CYTIDINE(56)-2'-O)-METHYLTRANSFERASE"/>
    <property type="match status" value="1"/>
</dbReference>
<evidence type="ECO:0000256" key="6">
    <source>
        <dbReference type="ARBA" id="ARBA00013709"/>
    </source>
</evidence>
<dbReference type="Pfam" id="PF01994">
    <property type="entry name" value="Trm56"/>
    <property type="match status" value="1"/>
</dbReference>
<dbReference type="CDD" id="cd00077">
    <property type="entry name" value="HDc"/>
    <property type="match status" value="1"/>
</dbReference>
<evidence type="ECO:0000256" key="2">
    <source>
        <dbReference type="ARBA" id="ARBA00004496"/>
    </source>
</evidence>
<keyword evidence="11 14" id="KW-0819">tRNA processing</keyword>
<comment type="caution">
    <text evidence="16">The sequence shown here is derived from an EMBL/GenBank/DDBJ whole genome shotgun (WGS) entry which is preliminary data.</text>
</comment>
<organism evidence="16 17">
    <name type="scientific">Marine Group III euryarchaeote CG-Bathy1</name>
    <dbReference type="NCBI Taxonomy" id="1889001"/>
    <lineage>
        <taxon>Archaea</taxon>
        <taxon>Methanobacteriati</taxon>
        <taxon>Thermoplasmatota</taxon>
        <taxon>Thermoplasmata</taxon>
        <taxon>Candidatus Thermoprofundales</taxon>
    </lineage>
</organism>
<dbReference type="SMART" id="SM00471">
    <property type="entry name" value="HDc"/>
    <property type="match status" value="1"/>
</dbReference>
<dbReference type="InterPro" id="IPR003607">
    <property type="entry name" value="HD/PDEase_dom"/>
</dbReference>
<proteinExistence type="inferred from homology"/>